<accession>A0A1M5Z5M0</accession>
<dbReference type="STRING" id="1123281.SAMN02745180_02755"/>
<dbReference type="EMBL" id="FQXR01000021">
    <property type="protein sequence ID" value="SHI19444.1"/>
    <property type="molecule type" value="Genomic_DNA"/>
</dbReference>
<name>A0A1M5Z5M0_9FIRM</name>
<dbReference type="OrthoDB" id="1826973at2"/>
<dbReference type="Proteomes" id="UP000184389">
    <property type="component" value="Unassembled WGS sequence"/>
</dbReference>
<gene>
    <name evidence="1" type="ORF">SAMN02745180_02755</name>
</gene>
<proteinExistence type="predicted"/>
<reference evidence="1 2" key="1">
    <citation type="submission" date="2016-11" db="EMBL/GenBank/DDBJ databases">
        <authorList>
            <person name="Jaros S."/>
            <person name="Januszkiewicz K."/>
            <person name="Wedrychowicz H."/>
        </authorList>
    </citation>
    <scope>NUCLEOTIDE SEQUENCE [LARGE SCALE GENOMIC DNA]</scope>
    <source>
        <strain evidence="1 2">DSM 13106</strain>
    </source>
</reference>
<protein>
    <submittedName>
        <fullName evidence="1">Putative transposase</fullName>
    </submittedName>
</protein>
<organism evidence="1 2">
    <name type="scientific">Sporanaerobacter acetigenes DSM 13106</name>
    <dbReference type="NCBI Taxonomy" id="1123281"/>
    <lineage>
        <taxon>Bacteria</taxon>
        <taxon>Bacillati</taxon>
        <taxon>Bacillota</taxon>
        <taxon>Tissierellia</taxon>
        <taxon>Tissierellales</taxon>
        <taxon>Sporanaerobacteraceae</taxon>
        <taxon>Sporanaerobacter</taxon>
    </lineage>
</organism>
<evidence type="ECO:0000313" key="1">
    <source>
        <dbReference type="EMBL" id="SHI19444.1"/>
    </source>
</evidence>
<dbReference type="RefSeq" id="WP_158281685.1">
    <property type="nucleotide sequence ID" value="NZ_FQXR01000021.1"/>
</dbReference>
<keyword evidence="2" id="KW-1185">Reference proteome</keyword>
<sequence length="46" mass="5058">MGGIKYINPRCSFDGLNWWISVGVEYPDNTEIPTSEGIGIDLGVEN</sequence>
<evidence type="ECO:0000313" key="2">
    <source>
        <dbReference type="Proteomes" id="UP000184389"/>
    </source>
</evidence>
<dbReference type="AlphaFoldDB" id="A0A1M5Z5M0"/>